<reference evidence="1" key="1">
    <citation type="submission" date="2023-07" db="EMBL/GenBank/DDBJ databases">
        <title>Two novel species in the genus Flavivirga.</title>
        <authorList>
            <person name="Kwon K."/>
        </authorList>
    </citation>
    <scope>NUCLEOTIDE SEQUENCE</scope>
    <source>
        <strain evidence="1">KACC 14157</strain>
    </source>
</reference>
<dbReference type="RefSeq" id="WP_303283844.1">
    <property type="nucleotide sequence ID" value="NZ_BAABCZ010000012.1"/>
</dbReference>
<name>A0ABT8X5G2_9FLAO</name>
<organism evidence="1 2">
    <name type="scientific">Flavivirga amylovorans</name>
    <dbReference type="NCBI Taxonomy" id="870486"/>
    <lineage>
        <taxon>Bacteria</taxon>
        <taxon>Pseudomonadati</taxon>
        <taxon>Bacteroidota</taxon>
        <taxon>Flavobacteriia</taxon>
        <taxon>Flavobacteriales</taxon>
        <taxon>Flavobacteriaceae</taxon>
        <taxon>Flavivirga</taxon>
    </lineage>
</organism>
<accession>A0ABT8X5G2</accession>
<proteinExistence type="predicted"/>
<keyword evidence="2" id="KW-1185">Reference proteome</keyword>
<protein>
    <recommendedName>
        <fullName evidence="3">Phage tail protein</fullName>
    </recommendedName>
</protein>
<sequence length="132" mass="14978">MENYTVGNNTPIKVKTSISTEGTAFTFVSLDNPEEPNKYIPDIAYNLTFNSRRKQIAGGKNLKNRVIRIKTIVDFLINFNNEETFNLAVEQAKNSYKVEMFGGTPSEIEASYDVYPNFELNGIEFFTEISLS</sequence>
<gene>
    <name evidence="1" type="ORF">Q4Q39_17455</name>
</gene>
<comment type="caution">
    <text evidence="1">The sequence shown here is derived from an EMBL/GenBank/DDBJ whole genome shotgun (WGS) entry which is preliminary data.</text>
</comment>
<dbReference type="EMBL" id="JAUOEM010000006">
    <property type="protein sequence ID" value="MDO5989194.1"/>
    <property type="molecule type" value="Genomic_DNA"/>
</dbReference>
<dbReference type="Proteomes" id="UP001176891">
    <property type="component" value="Unassembled WGS sequence"/>
</dbReference>
<evidence type="ECO:0008006" key="3">
    <source>
        <dbReference type="Google" id="ProtNLM"/>
    </source>
</evidence>
<evidence type="ECO:0000313" key="1">
    <source>
        <dbReference type="EMBL" id="MDO5989194.1"/>
    </source>
</evidence>
<evidence type="ECO:0000313" key="2">
    <source>
        <dbReference type="Proteomes" id="UP001176891"/>
    </source>
</evidence>